<evidence type="ECO:0000313" key="2">
    <source>
        <dbReference type="Proteomes" id="UP000346198"/>
    </source>
</evidence>
<evidence type="ECO:0000313" key="1">
    <source>
        <dbReference type="EMBL" id="VGO19870.1"/>
    </source>
</evidence>
<protein>
    <submittedName>
        <fullName evidence="1">Uncharacterized protein</fullName>
    </submittedName>
</protein>
<dbReference type="EMBL" id="CAAHFH010000001">
    <property type="protein sequence ID" value="VGO19870.1"/>
    <property type="molecule type" value="Genomic_DNA"/>
</dbReference>
<accession>A0A6C2UI51</accession>
<sequence length="69" mass="8179">MSGVRSQESFTCNNLKLNHLKLNTIRPTGGLRHMTHFWRTERHTWDTMTHPAWYRPPSGRLEVGGTYRR</sequence>
<gene>
    <name evidence="1" type="ORF">SCARR_01930</name>
</gene>
<organism evidence="1 2">
    <name type="scientific">Pontiella sulfatireligans</name>
    <dbReference type="NCBI Taxonomy" id="2750658"/>
    <lineage>
        <taxon>Bacteria</taxon>
        <taxon>Pseudomonadati</taxon>
        <taxon>Kiritimatiellota</taxon>
        <taxon>Kiritimatiellia</taxon>
        <taxon>Kiritimatiellales</taxon>
        <taxon>Pontiellaceae</taxon>
        <taxon>Pontiella</taxon>
    </lineage>
</organism>
<name>A0A6C2UI51_9BACT</name>
<proteinExistence type="predicted"/>
<keyword evidence="2" id="KW-1185">Reference proteome</keyword>
<dbReference type="Proteomes" id="UP000346198">
    <property type="component" value="Unassembled WGS sequence"/>
</dbReference>
<reference evidence="1 2" key="1">
    <citation type="submission" date="2019-04" db="EMBL/GenBank/DDBJ databases">
        <authorList>
            <person name="Van Vliet M D."/>
        </authorList>
    </citation>
    <scope>NUCLEOTIDE SEQUENCE [LARGE SCALE GENOMIC DNA]</scope>
    <source>
        <strain evidence="1 2">F21</strain>
    </source>
</reference>
<dbReference type="AlphaFoldDB" id="A0A6C2UI51"/>